<gene>
    <name evidence="2" type="ORF">LXT12_21305</name>
</gene>
<keyword evidence="1" id="KW-1133">Transmembrane helix</keyword>
<dbReference type="RefSeq" id="WP_233394307.1">
    <property type="nucleotide sequence ID" value="NZ_JAJTWT010000010.1"/>
</dbReference>
<evidence type="ECO:0000313" key="2">
    <source>
        <dbReference type="EMBL" id="MCE4539791.1"/>
    </source>
</evidence>
<keyword evidence="1" id="KW-0472">Membrane</keyword>
<dbReference type="InterPro" id="IPR045584">
    <property type="entry name" value="Pilin-like"/>
</dbReference>
<sequence>MKRPLLPSSSPGFTLIELMVGVVILGVLLAVAAPSLTGLIERRRVIAAADEVAGLFTYARSEANVLTETVNLHLEPVPSSVGAFSCVRVSAAATTDLCKCSLAADQVCRLGGGKLLREYLLPRSTGVKFDATGNWIFVPYVVSFQRGAFNPVNNVGVTVTGTHTGAQLRVEYNNVGRVRICSPDGAIGGYARCG</sequence>
<comment type="caution">
    <text evidence="2">The sequence shown here is derived from an EMBL/GenBank/DDBJ whole genome shotgun (WGS) entry which is preliminary data.</text>
</comment>
<dbReference type="EMBL" id="JAJTWT010000010">
    <property type="protein sequence ID" value="MCE4539791.1"/>
    <property type="molecule type" value="Genomic_DNA"/>
</dbReference>
<dbReference type="InterPro" id="IPR012902">
    <property type="entry name" value="N_methyl_site"/>
</dbReference>
<keyword evidence="1" id="KW-0812">Transmembrane</keyword>
<organism evidence="2 3">
    <name type="scientific">Pelomonas caseinilytica</name>
    <dbReference type="NCBI Taxonomy" id="2906763"/>
    <lineage>
        <taxon>Bacteria</taxon>
        <taxon>Pseudomonadati</taxon>
        <taxon>Pseudomonadota</taxon>
        <taxon>Betaproteobacteria</taxon>
        <taxon>Burkholderiales</taxon>
        <taxon>Sphaerotilaceae</taxon>
        <taxon>Roseateles</taxon>
    </lineage>
</organism>
<evidence type="ECO:0000256" key="1">
    <source>
        <dbReference type="SAM" id="Phobius"/>
    </source>
</evidence>
<proteinExistence type="predicted"/>
<protein>
    <submittedName>
        <fullName evidence="2">Prepilin-type N-terminal cleavage/methylation domain-containing protein</fullName>
    </submittedName>
</protein>
<dbReference type="Proteomes" id="UP001201463">
    <property type="component" value="Unassembled WGS sequence"/>
</dbReference>
<dbReference type="SUPFAM" id="SSF54523">
    <property type="entry name" value="Pili subunits"/>
    <property type="match status" value="1"/>
</dbReference>
<feature type="transmembrane region" description="Helical" evidence="1">
    <location>
        <begin position="12"/>
        <end position="33"/>
    </location>
</feature>
<dbReference type="Gene3D" id="3.30.700.10">
    <property type="entry name" value="Glycoprotein, Type 4 Pilin"/>
    <property type="match status" value="1"/>
</dbReference>
<dbReference type="Pfam" id="PF07963">
    <property type="entry name" value="N_methyl"/>
    <property type="match status" value="1"/>
</dbReference>
<name>A0ABS8XLS5_9BURK</name>
<keyword evidence="3" id="KW-1185">Reference proteome</keyword>
<dbReference type="NCBIfam" id="TIGR02532">
    <property type="entry name" value="IV_pilin_GFxxxE"/>
    <property type="match status" value="1"/>
</dbReference>
<reference evidence="2 3" key="1">
    <citation type="submission" date="2021-12" db="EMBL/GenBank/DDBJ databases">
        <title>Genome seq of p7.</title>
        <authorList>
            <person name="Seo T."/>
        </authorList>
    </citation>
    <scope>NUCLEOTIDE SEQUENCE [LARGE SCALE GENOMIC DNA]</scope>
    <source>
        <strain evidence="2 3">P7</strain>
    </source>
</reference>
<evidence type="ECO:0000313" key="3">
    <source>
        <dbReference type="Proteomes" id="UP001201463"/>
    </source>
</evidence>
<accession>A0ABS8XLS5</accession>